<dbReference type="InterPro" id="IPR006015">
    <property type="entry name" value="Universal_stress_UspA"/>
</dbReference>
<dbReference type="Gene3D" id="3.40.50.620">
    <property type="entry name" value="HUPs"/>
    <property type="match status" value="2"/>
</dbReference>
<dbReference type="PANTHER" id="PTHR46268:SF6">
    <property type="entry name" value="UNIVERSAL STRESS PROTEIN UP12"/>
    <property type="match status" value="1"/>
</dbReference>
<feature type="domain" description="UspA" evidence="2">
    <location>
        <begin position="7"/>
        <end position="149"/>
    </location>
</feature>
<dbReference type="SUPFAM" id="SSF52402">
    <property type="entry name" value="Adenine nucleotide alpha hydrolases-like"/>
    <property type="match status" value="2"/>
</dbReference>
<dbReference type="InterPro" id="IPR014729">
    <property type="entry name" value="Rossmann-like_a/b/a_fold"/>
</dbReference>
<accession>A0ABD5YTA1</accession>
<dbReference type="PRINTS" id="PR01438">
    <property type="entry name" value="UNVRSLSTRESS"/>
</dbReference>
<dbReference type="InterPro" id="IPR006016">
    <property type="entry name" value="UspA"/>
</dbReference>
<organism evidence="3 4">
    <name type="scientific">Halocatena marina</name>
    <dbReference type="NCBI Taxonomy" id="2934937"/>
    <lineage>
        <taxon>Archaea</taxon>
        <taxon>Methanobacteriati</taxon>
        <taxon>Methanobacteriota</taxon>
        <taxon>Stenosarchaea group</taxon>
        <taxon>Halobacteria</taxon>
        <taxon>Halobacteriales</taxon>
        <taxon>Natronomonadaceae</taxon>
        <taxon>Halocatena</taxon>
    </lineage>
</organism>
<dbReference type="GeneID" id="76201112"/>
<keyword evidence="4" id="KW-1185">Reference proteome</keyword>
<dbReference type="Pfam" id="PF00582">
    <property type="entry name" value="Usp"/>
    <property type="match status" value="2"/>
</dbReference>
<feature type="domain" description="UspA" evidence="2">
    <location>
        <begin position="160"/>
        <end position="290"/>
    </location>
</feature>
<comment type="similarity">
    <text evidence="1">Belongs to the universal stress protein A family.</text>
</comment>
<dbReference type="PANTHER" id="PTHR46268">
    <property type="entry name" value="STRESS RESPONSE PROTEIN NHAX"/>
    <property type="match status" value="1"/>
</dbReference>
<comment type="caution">
    <text evidence="3">The sequence shown here is derived from an EMBL/GenBank/DDBJ whole genome shotgun (WGS) entry which is preliminary data.</text>
</comment>
<evidence type="ECO:0000313" key="3">
    <source>
        <dbReference type="EMBL" id="MFC7191381.1"/>
    </source>
</evidence>
<dbReference type="CDD" id="cd00293">
    <property type="entry name" value="USP-like"/>
    <property type="match status" value="2"/>
</dbReference>
<dbReference type="Proteomes" id="UP001596417">
    <property type="component" value="Unassembled WGS sequence"/>
</dbReference>
<protein>
    <submittedName>
        <fullName evidence="3">Universal stress protein</fullName>
    </submittedName>
</protein>
<sequence>MARDGIMYDDILIPTDGSDGSQAAVEHGVTLAGRFDATVHALSVVDEAFSKADVAADTVWMSIYEEREREGERATELIAATAADAHDVSVVQTICDGDPAETILAYIDEHAIDLVVMGTHGRTGIGRHLLGSVTATVVRAASIPVLTVRLTKRLQTTDYADVLIATDGTPSSEAAAKHAVALTDRYDATLHAIYVVDSKYGTSDVVRNSLRQLGTEAIENVTRQAAALDHPPIETIAAGVPYEEILAYSENQGIDLIVLGTHDRTGIDHLLMGSVAERIIRTAHTPVLTVSTETEHDRRRE</sequence>
<evidence type="ECO:0000313" key="4">
    <source>
        <dbReference type="Proteomes" id="UP001596417"/>
    </source>
</evidence>
<evidence type="ECO:0000259" key="2">
    <source>
        <dbReference type="Pfam" id="PF00582"/>
    </source>
</evidence>
<dbReference type="EMBL" id="JBHTAX010000001">
    <property type="protein sequence ID" value="MFC7191381.1"/>
    <property type="molecule type" value="Genomic_DNA"/>
</dbReference>
<evidence type="ECO:0000256" key="1">
    <source>
        <dbReference type="ARBA" id="ARBA00008791"/>
    </source>
</evidence>
<name>A0ABD5YTA1_9EURY</name>
<reference evidence="3 4" key="1">
    <citation type="journal article" date="2019" name="Int. J. Syst. Evol. Microbiol.">
        <title>The Global Catalogue of Microorganisms (GCM) 10K type strain sequencing project: providing services to taxonomists for standard genome sequencing and annotation.</title>
        <authorList>
            <consortium name="The Broad Institute Genomics Platform"/>
            <consortium name="The Broad Institute Genome Sequencing Center for Infectious Disease"/>
            <person name="Wu L."/>
            <person name="Ma J."/>
        </authorList>
    </citation>
    <scope>NUCLEOTIDE SEQUENCE [LARGE SCALE GENOMIC DNA]</scope>
    <source>
        <strain evidence="3 4">RDMS1</strain>
    </source>
</reference>
<gene>
    <name evidence="3" type="ORF">ACFQL7_17315</name>
</gene>
<dbReference type="RefSeq" id="WP_248909023.1">
    <property type="nucleotide sequence ID" value="NZ_CP109979.1"/>
</dbReference>
<dbReference type="AlphaFoldDB" id="A0ABD5YTA1"/>
<proteinExistence type="inferred from homology"/>